<dbReference type="OrthoDB" id="2115716at2759"/>
<dbReference type="HOGENOM" id="CLU_2183994_0_0_1"/>
<dbReference type="Proteomes" id="UP000015241">
    <property type="component" value="Unassembled WGS sequence"/>
</dbReference>
<gene>
    <name evidence="1" type="ORF">FOMPIDRAFT_1016547</name>
</gene>
<protein>
    <submittedName>
        <fullName evidence="1">Uncharacterized protein</fullName>
    </submittedName>
</protein>
<organism evidence="1 2">
    <name type="scientific">Fomitopsis schrenkii</name>
    <name type="common">Brown rot fungus</name>
    <dbReference type="NCBI Taxonomy" id="2126942"/>
    <lineage>
        <taxon>Eukaryota</taxon>
        <taxon>Fungi</taxon>
        <taxon>Dikarya</taxon>
        <taxon>Basidiomycota</taxon>
        <taxon>Agaricomycotina</taxon>
        <taxon>Agaricomycetes</taxon>
        <taxon>Polyporales</taxon>
        <taxon>Fomitopsis</taxon>
    </lineage>
</organism>
<keyword evidence="2" id="KW-1185">Reference proteome</keyword>
<dbReference type="EMBL" id="KE504150">
    <property type="protein sequence ID" value="EPT00221.1"/>
    <property type="molecule type" value="Genomic_DNA"/>
</dbReference>
<evidence type="ECO:0000313" key="1">
    <source>
        <dbReference type="EMBL" id="EPT00221.1"/>
    </source>
</evidence>
<proteinExistence type="predicted"/>
<dbReference type="STRING" id="743788.S8FFM8"/>
<sequence length="109" mass="11761">MFHSSTVQFPDSLSDELVAETAGFSFAYLKEMLMSSLVLKANPKYTTTSFGDVEKGQIKDLQAQMEKAKSQVAVHPLSPSQGTGSAFNAAVQMVQLSTVAMPRQPAFIS</sequence>
<reference evidence="1 2" key="1">
    <citation type="journal article" date="2012" name="Science">
        <title>The Paleozoic origin of enzymatic lignin decomposition reconstructed from 31 fungal genomes.</title>
        <authorList>
            <person name="Floudas D."/>
            <person name="Binder M."/>
            <person name="Riley R."/>
            <person name="Barry K."/>
            <person name="Blanchette R.A."/>
            <person name="Henrissat B."/>
            <person name="Martinez A.T."/>
            <person name="Otillar R."/>
            <person name="Spatafora J.W."/>
            <person name="Yadav J.S."/>
            <person name="Aerts A."/>
            <person name="Benoit I."/>
            <person name="Boyd A."/>
            <person name="Carlson A."/>
            <person name="Copeland A."/>
            <person name="Coutinho P.M."/>
            <person name="de Vries R.P."/>
            <person name="Ferreira P."/>
            <person name="Findley K."/>
            <person name="Foster B."/>
            <person name="Gaskell J."/>
            <person name="Glotzer D."/>
            <person name="Gorecki P."/>
            <person name="Heitman J."/>
            <person name="Hesse C."/>
            <person name="Hori C."/>
            <person name="Igarashi K."/>
            <person name="Jurgens J.A."/>
            <person name="Kallen N."/>
            <person name="Kersten P."/>
            <person name="Kohler A."/>
            <person name="Kuees U."/>
            <person name="Kumar T.K.A."/>
            <person name="Kuo A."/>
            <person name="LaButti K."/>
            <person name="Larrondo L.F."/>
            <person name="Lindquist E."/>
            <person name="Ling A."/>
            <person name="Lombard V."/>
            <person name="Lucas S."/>
            <person name="Lundell T."/>
            <person name="Martin R."/>
            <person name="McLaughlin D.J."/>
            <person name="Morgenstern I."/>
            <person name="Morin E."/>
            <person name="Murat C."/>
            <person name="Nagy L.G."/>
            <person name="Nolan M."/>
            <person name="Ohm R.A."/>
            <person name="Patyshakuliyeva A."/>
            <person name="Rokas A."/>
            <person name="Ruiz-Duenas F.J."/>
            <person name="Sabat G."/>
            <person name="Salamov A."/>
            <person name="Samejima M."/>
            <person name="Schmutz J."/>
            <person name="Slot J.C."/>
            <person name="St John F."/>
            <person name="Stenlid J."/>
            <person name="Sun H."/>
            <person name="Sun S."/>
            <person name="Syed K."/>
            <person name="Tsang A."/>
            <person name="Wiebenga A."/>
            <person name="Young D."/>
            <person name="Pisabarro A."/>
            <person name="Eastwood D.C."/>
            <person name="Martin F."/>
            <person name="Cullen D."/>
            <person name="Grigoriev I.V."/>
            <person name="Hibbett D.S."/>
        </authorList>
    </citation>
    <scope>NUCLEOTIDE SEQUENCE</scope>
    <source>
        <strain evidence="2">FP-58527</strain>
    </source>
</reference>
<accession>S8FFM8</accession>
<dbReference type="InParanoid" id="S8FFM8"/>
<dbReference type="AlphaFoldDB" id="S8FFM8"/>
<name>S8FFM8_FOMSC</name>
<evidence type="ECO:0000313" key="2">
    <source>
        <dbReference type="Proteomes" id="UP000015241"/>
    </source>
</evidence>